<feature type="transmembrane region" description="Helical" evidence="1">
    <location>
        <begin position="221"/>
        <end position="242"/>
    </location>
</feature>
<keyword evidence="1" id="KW-0812">Transmembrane</keyword>
<sequence length="249" mass="28190">MINYILADLRRISRKQSFIYTLGGFIGLFLLMIFIFYNPTFNQNVYLERTDTFLGFFPLVVGMSIFLSIYYDDFKSKSMQIAIGYGISRSKVVLTKIIEVIILSLLSALLLGIVILVIPIFLKMSLSGKEISTIILGVGAEALRIIGYISMSTILVYYSQNAMIGTIFYVLLSSRTVMLILATILGQGFIINSIGDLTKFLYTIILYKEKLSFIETGSFDFLIIPAILVYIVLPTIISIMMFRKKELEF</sequence>
<accession>A0A1D7XPB7</accession>
<keyword evidence="1" id="KW-1133">Transmembrane helix</keyword>
<keyword evidence="1" id="KW-0472">Membrane</keyword>
<reference evidence="3" key="1">
    <citation type="submission" date="2016-09" db="EMBL/GenBank/DDBJ databases">
        <title>Genomics of Clostridium taeniosporum, an organism which forms endospores with ribbon-like appendages.</title>
        <authorList>
            <person name="Walker J.R."/>
        </authorList>
    </citation>
    <scope>NUCLEOTIDE SEQUENCE [LARGE SCALE GENOMIC DNA]</scope>
    <source>
        <strain evidence="3">1/k</strain>
        <plasmid evidence="3">Plasmid pct3</plasmid>
    </source>
</reference>
<feature type="transmembrane region" description="Helical" evidence="1">
    <location>
        <begin position="18"/>
        <end position="37"/>
    </location>
</feature>
<evidence type="ECO:0000256" key="1">
    <source>
        <dbReference type="SAM" id="Phobius"/>
    </source>
</evidence>
<feature type="transmembrane region" description="Helical" evidence="1">
    <location>
        <begin position="134"/>
        <end position="158"/>
    </location>
</feature>
<evidence type="ECO:0000313" key="2">
    <source>
        <dbReference type="EMBL" id="AOR25173.1"/>
    </source>
</evidence>
<evidence type="ECO:0000313" key="3">
    <source>
        <dbReference type="Proteomes" id="UP000094652"/>
    </source>
</evidence>
<geneLocation type="plasmid" evidence="3">
    <name>pct3</name>
</geneLocation>
<dbReference type="RefSeq" id="WP_069681289.1">
    <property type="nucleotide sequence ID" value="NZ_CP017256.2"/>
</dbReference>
<name>A0A1D7XPB7_9CLOT</name>
<gene>
    <name evidence="2" type="ORF">BGI42_15665</name>
</gene>
<keyword evidence="2" id="KW-0614">Plasmid</keyword>
<feature type="transmembrane region" description="Helical" evidence="1">
    <location>
        <begin position="167"/>
        <end position="191"/>
    </location>
</feature>
<dbReference type="Proteomes" id="UP000094652">
    <property type="component" value="Plasmid pCt3"/>
</dbReference>
<dbReference type="AlphaFoldDB" id="A0A1D7XPB7"/>
<organism evidence="2 3">
    <name type="scientific">Clostridium taeniosporum</name>
    <dbReference type="NCBI Taxonomy" id="394958"/>
    <lineage>
        <taxon>Bacteria</taxon>
        <taxon>Bacillati</taxon>
        <taxon>Bacillota</taxon>
        <taxon>Clostridia</taxon>
        <taxon>Eubacteriales</taxon>
        <taxon>Clostridiaceae</taxon>
        <taxon>Clostridium</taxon>
    </lineage>
</organism>
<dbReference type="EMBL" id="CP017256">
    <property type="protein sequence ID" value="AOR25173.1"/>
    <property type="molecule type" value="Genomic_DNA"/>
</dbReference>
<keyword evidence="3" id="KW-1185">Reference proteome</keyword>
<feature type="transmembrane region" description="Helical" evidence="1">
    <location>
        <begin position="52"/>
        <end position="71"/>
    </location>
</feature>
<protein>
    <submittedName>
        <fullName evidence="2">Uncharacterized protein</fullName>
    </submittedName>
</protein>
<proteinExistence type="predicted"/>
<dbReference type="KEGG" id="ctae:BGI42_15665"/>
<feature type="transmembrane region" description="Helical" evidence="1">
    <location>
        <begin position="97"/>
        <end position="122"/>
    </location>
</feature>
<dbReference type="OrthoDB" id="1997898at2"/>